<accession>A0A3N2C4N9</accession>
<dbReference type="PANTHER" id="PTHR23028">
    <property type="entry name" value="ACETYLTRANSFERASE"/>
    <property type="match status" value="1"/>
</dbReference>
<keyword evidence="1" id="KW-0812">Transmembrane</keyword>
<feature type="transmembrane region" description="Helical" evidence="1">
    <location>
        <begin position="343"/>
        <end position="364"/>
    </location>
</feature>
<feature type="transmembrane region" description="Helical" evidence="1">
    <location>
        <begin position="270"/>
        <end position="291"/>
    </location>
</feature>
<feature type="transmembrane region" description="Helical" evidence="1">
    <location>
        <begin position="26"/>
        <end position="42"/>
    </location>
</feature>
<keyword evidence="1" id="KW-1133">Transmembrane helix</keyword>
<evidence type="ECO:0000259" key="2">
    <source>
        <dbReference type="Pfam" id="PF01757"/>
    </source>
</evidence>
<feature type="domain" description="Acyltransferase 3" evidence="2">
    <location>
        <begin position="23"/>
        <end position="359"/>
    </location>
</feature>
<feature type="transmembrane region" description="Helical" evidence="1">
    <location>
        <begin position="189"/>
        <end position="209"/>
    </location>
</feature>
<evidence type="ECO:0000256" key="1">
    <source>
        <dbReference type="SAM" id="Phobius"/>
    </source>
</evidence>
<dbReference type="AlphaFoldDB" id="A0A3N2C4N9"/>
<feature type="transmembrane region" description="Helical" evidence="1">
    <location>
        <begin position="161"/>
        <end position="177"/>
    </location>
</feature>
<dbReference type="Pfam" id="PF01757">
    <property type="entry name" value="Acyl_transf_3"/>
    <property type="match status" value="1"/>
</dbReference>
<feature type="transmembrane region" description="Helical" evidence="1">
    <location>
        <begin position="247"/>
        <end position="264"/>
    </location>
</feature>
<dbReference type="InterPro" id="IPR002656">
    <property type="entry name" value="Acyl_transf_3_dom"/>
</dbReference>
<feature type="domain" description="SGNH" evidence="3">
    <location>
        <begin position="460"/>
        <end position="686"/>
    </location>
</feature>
<dbReference type="InterPro" id="IPR050879">
    <property type="entry name" value="Acyltransferase_3"/>
</dbReference>
<feature type="transmembrane region" description="Helical" evidence="1">
    <location>
        <begin position="312"/>
        <end position="331"/>
    </location>
</feature>
<dbReference type="PANTHER" id="PTHR23028:SF53">
    <property type="entry name" value="ACYL_TRANSF_3 DOMAIN-CONTAINING PROTEIN"/>
    <property type="match status" value="1"/>
</dbReference>
<feature type="transmembrane region" description="Helical" evidence="1">
    <location>
        <begin position="221"/>
        <end position="240"/>
    </location>
</feature>
<proteinExistence type="predicted"/>
<name>A0A3N2C4N9_9MICO</name>
<dbReference type="EMBL" id="RKHL01000001">
    <property type="protein sequence ID" value="ROR82459.1"/>
    <property type="molecule type" value="Genomic_DNA"/>
</dbReference>
<dbReference type="RefSeq" id="WP_085513463.1">
    <property type="nucleotide sequence ID" value="NZ_FXAP01000005.1"/>
</dbReference>
<keyword evidence="5" id="KW-1185">Reference proteome</keyword>
<evidence type="ECO:0000313" key="4">
    <source>
        <dbReference type="EMBL" id="ROR82459.1"/>
    </source>
</evidence>
<dbReference type="GO" id="GO:0009103">
    <property type="term" value="P:lipopolysaccharide biosynthetic process"/>
    <property type="evidence" value="ECO:0007669"/>
    <property type="project" value="TreeGrafter"/>
</dbReference>
<dbReference type="Proteomes" id="UP000266915">
    <property type="component" value="Unassembled WGS sequence"/>
</dbReference>
<keyword evidence="1" id="KW-0472">Membrane</keyword>
<dbReference type="Pfam" id="PF19040">
    <property type="entry name" value="SGNH"/>
    <property type="match status" value="1"/>
</dbReference>
<evidence type="ECO:0000313" key="5">
    <source>
        <dbReference type="Proteomes" id="UP000266915"/>
    </source>
</evidence>
<organism evidence="4 5">
    <name type="scientific">Plantibacter flavus</name>
    <dbReference type="NCBI Taxonomy" id="150123"/>
    <lineage>
        <taxon>Bacteria</taxon>
        <taxon>Bacillati</taxon>
        <taxon>Actinomycetota</taxon>
        <taxon>Actinomycetes</taxon>
        <taxon>Micrococcales</taxon>
        <taxon>Microbacteriaceae</taxon>
        <taxon>Plantibacter</taxon>
    </lineage>
</organism>
<reference evidence="4 5" key="1">
    <citation type="submission" date="2018-11" db="EMBL/GenBank/DDBJ databases">
        <title>Sequencing the genomes of 1000 actinobacteria strains.</title>
        <authorList>
            <person name="Klenk H.-P."/>
        </authorList>
    </citation>
    <scope>NUCLEOTIDE SEQUENCE [LARGE SCALE GENOMIC DNA]</scope>
    <source>
        <strain evidence="4 5">DSM 14012</strain>
    </source>
</reference>
<comment type="caution">
    <text evidence="4">The sequence shown here is derived from an EMBL/GenBank/DDBJ whole genome shotgun (WGS) entry which is preliminary data.</text>
</comment>
<feature type="transmembrane region" description="Helical" evidence="1">
    <location>
        <begin position="48"/>
        <end position="68"/>
    </location>
</feature>
<dbReference type="GO" id="GO:0016747">
    <property type="term" value="F:acyltransferase activity, transferring groups other than amino-acyl groups"/>
    <property type="evidence" value="ECO:0007669"/>
    <property type="project" value="InterPro"/>
</dbReference>
<feature type="transmembrane region" description="Helical" evidence="1">
    <location>
        <begin position="384"/>
        <end position="406"/>
    </location>
</feature>
<dbReference type="GO" id="GO:0016020">
    <property type="term" value="C:membrane"/>
    <property type="evidence" value="ECO:0007669"/>
    <property type="project" value="TreeGrafter"/>
</dbReference>
<evidence type="ECO:0000259" key="3">
    <source>
        <dbReference type="Pfam" id="PF19040"/>
    </source>
</evidence>
<dbReference type="InterPro" id="IPR043968">
    <property type="entry name" value="SGNH"/>
</dbReference>
<feature type="transmembrane region" description="Helical" evidence="1">
    <location>
        <begin position="89"/>
        <end position="109"/>
    </location>
</feature>
<gene>
    <name evidence="4" type="ORF">EDD42_2550</name>
</gene>
<protein>
    <submittedName>
        <fullName evidence="4">Peptidoglycan/LPS O-acetylase OafA/YrhL</fullName>
    </submittedName>
</protein>
<sequence>MRQVQERTGASPLLGAIPRTQPDIQLLRAIAVLSVVVFHLSSSLLPGGYVGVDVFFVVSGYLITSHLARQATETGRIDLPAFWARRIRRLLPAALLVLAVTAILVWRFAPPSAWTQFFTETVAAGTSWENWFLAGSSVDYLAQGSAASPVQHFWSLSVEEQFYLAWPLVVVLCVWLTRRRASDLRRTLGVALGIIGAASLLCSILYTAADPAPAYFATPTRAWEFAAGGLLALLGPVVVVHRTRWRTASGVLGVVLLAVALVAFTERTPFPGIAAAFPVLGTLLVIVGGSSTHRWSVTTIARTRASLLLGDLSYSLYLWHWPLIVVAPWVLGVPVPLGDPLGPAIAAALLVLAVILAALTKRFVEDPVRRAPILTHARSARTVLLAGAATALVLCIPTAGLLTVAAEERTLASTVDTYLADGEPCFGADAAVSGCTNPALADELLPPLSVRTEDTGDTFRCSAAADAPDFPGCTFGSERPDATRVALTGNSHATMLIPGLVDQLEARNWRLDVYVGKGCEWRTPGPDDSVACAARRTLMQQAFTGERPYDIILVTSKSPDETSVAERAAIRGATLAAWRPVLEQGTSIVVLRDNPRVPTEAAACVDRTSAAELIAGACAFPVAEAYPTFDLNTATAAMTDGAVPVVDLGELYCAAGTCPLAVGNVLVYRDLHHITATWSRTLGPFLVDRIRAATSRG</sequence>